<dbReference type="PROSITE" id="PS51736">
    <property type="entry name" value="RECOMBINASES_3"/>
    <property type="match status" value="1"/>
</dbReference>
<evidence type="ECO:0000313" key="6">
    <source>
        <dbReference type="Proteomes" id="UP000011064"/>
    </source>
</evidence>
<sequence>MPVKAYSYMRFSSAAQREGDSLRRQLQAAKDWAAARPDVELDTTTRDLGVSAYKGEHRVRGALASFLKRIEQGDIPTGSYFLIESFDRLSRETEMVAVNLLTSITLAGIKVVTLVD</sequence>
<feature type="non-terminal residue" evidence="5">
    <location>
        <position position="116"/>
    </location>
</feature>
<dbReference type="HOGENOM" id="CLU_156506_0_0_1"/>
<reference evidence="6" key="1">
    <citation type="submission" date="2010-09" db="EMBL/GenBank/DDBJ databases">
        <title>The genome sequence of Geomyces destructans 20631-21.</title>
        <authorList>
            <consortium name="The Broad Institute Genome Sequencing Platform"/>
            <person name="Cuomo C.A."/>
            <person name="Blehert D.S."/>
            <person name="Lorch J.M."/>
            <person name="Young S.K."/>
            <person name="Zeng Q."/>
            <person name="Gargeya S."/>
            <person name="Fitzgerald M."/>
            <person name="Haas B."/>
            <person name="Abouelleil A."/>
            <person name="Alvarado L."/>
            <person name="Arachchi H.M."/>
            <person name="Berlin A."/>
            <person name="Brown A."/>
            <person name="Chapman S.B."/>
            <person name="Chen Z."/>
            <person name="Dunbar C."/>
            <person name="Freedman E."/>
            <person name="Gearin G."/>
            <person name="Gellesch M."/>
            <person name="Goldberg J."/>
            <person name="Griggs A."/>
            <person name="Gujja S."/>
            <person name="Heiman D."/>
            <person name="Howarth C."/>
            <person name="Larson L."/>
            <person name="Lui A."/>
            <person name="MacDonald P.J.P."/>
            <person name="Montmayeur A."/>
            <person name="Murphy C."/>
            <person name="Neiman D."/>
            <person name="Pearson M."/>
            <person name="Priest M."/>
            <person name="Roberts A."/>
            <person name="Saif S."/>
            <person name="Shea T."/>
            <person name="Shenoy N."/>
            <person name="Sisk P."/>
            <person name="Stolte C."/>
            <person name="Sykes S."/>
            <person name="Wortman J."/>
            <person name="Nusbaum C."/>
            <person name="Birren B."/>
        </authorList>
    </citation>
    <scope>NUCLEOTIDE SEQUENCE [LARGE SCALE GENOMIC DNA]</scope>
    <source>
        <strain evidence="6">ATCC MYA-4855 / 20631-21</strain>
    </source>
</reference>
<keyword evidence="1" id="KW-0238">DNA-binding</keyword>
<dbReference type="InterPro" id="IPR036162">
    <property type="entry name" value="Resolvase-like_N_sf"/>
</dbReference>
<dbReference type="EMBL" id="GL574939">
    <property type="protein sequence ID" value="ELR04345.1"/>
    <property type="molecule type" value="Genomic_DNA"/>
</dbReference>
<protein>
    <recommendedName>
        <fullName evidence="4">Resolvase/invertase-type recombinase catalytic domain-containing protein</fullName>
    </recommendedName>
</protein>
<evidence type="ECO:0000256" key="3">
    <source>
        <dbReference type="SAM" id="Phobius"/>
    </source>
</evidence>
<keyword evidence="6" id="KW-1185">Reference proteome</keyword>
<evidence type="ECO:0000256" key="2">
    <source>
        <dbReference type="ARBA" id="ARBA00023172"/>
    </source>
</evidence>
<organism evidence="5 6">
    <name type="scientific">Pseudogymnoascus destructans (strain ATCC MYA-4855 / 20631-21)</name>
    <name type="common">Bat white-nose syndrome fungus</name>
    <name type="synonym">Geomyces destructans</name>
    <dbReference type="NCBI Taxonomy" id="658429"/>
    <lineage>
        <taxon>Eukaryota</taxon>
        <taxon>Fungi</taxon>
        <taxon>Dikarya</taxon>
        <taxon>Ascomycota</taxon>
        <taxon>Pezizomycotina</taxon>
        <taxon>Leotiomycetes</taxon>
        <taxon>Thelebolales</taxon>
        <taxon>Thelebolaceae</taxon>
        <taxon>Pseudogymnoascus</taxon>
    </lineage>
</organism>
<dbReference type="Proteomes" id="UP000011064">
    <property type="component" value="Unassembled WGS sequence"/>
</dbReference>
<dbReference type="SMART" id="SM00857">
    <property type="entry name" value="Resolvase"/>
    <property type="match status" value="1"/>
</dbReference>
<dbReference type="Pfam" id="PF00239">
    <property type="entry name" value="Resolvase"/>
    <property type="match status" value="1"/>
</dbReference>
<dbReference type="PANTHER" id="PTHR30461:SF2">
    <property type="entry name" value="SERINE RECOMBINASE PINE-RELATED"/>
    <property type="match status" value="1"/>
</dbReference>
<dbReference type="GO" id="GO:0003677">
    <property type="term" value="F:DNA binding"/>
    <property type="evidence" value="ECO:0007669"/>
    <property type="project" value="UniProtKB-KW"/>
</dbReference>
<evidence type="ECO:0000256" key="1">
    <source>
        <dbReference type="ARBA" id="ARBA00023125"/>
    </source>
</evidence>
<gene>
    <name evidence="5" type="ORF">GMDG_09036</name>
</gene>
<dbReference type="PANTHER" id="PTHR30461">
    <property type="entry name" value="DNA-INVERTASE FROM LAMBDOID PROPHAGE"/>
    <property type="match status" value="1"/>
</dbReference>
<dbReference type="SUPFAM" id="SSF53041">
    <property type="entry name" value="Resolvase-like"/>
    <property type="match status" value="1"/>
</dbReference>
<dbReference type="GO" id="GO:0000150">
    <property type="term" value="F:DNA strand exchange activity"/>
    <property type="evidence" value="ECO:0007669"/>
    <property type="project" value="InterPro"/>
</dbReference>
<evidence type="ECO:0000313" key="5">
    <source>
        <dbReference type="EMBL" id="ELR04345.1"/>
    </source>
</evidence>
<dbReference type="InParanoid" id="L8FTQ4"/>
<keyword evidence="2" id="KW-0233">DNA recombination</keyword>
<keyword evidence="3" id="KW-0812">Transmembrane</keyword>
<feature type="domain" description="Resolvase/invertase-type recombinase catalytic" evidence="4">
    <location>
        <begin position="4"/>
        <end position="116"/>
    </location>
</feature>
<name>L8FTQ4_PSED2</name>
<dbReference type="AlphaFoldDB" id="L8FTQ4"/>
<feature type="transmembrane region" description="Helical" evidence="3">
    <location>
        <begin position="96"/>
        <end position="115"/>
    </location>
</feature>
<keyword evidence="3" id="KW-1133">Transmembrane helix</keyword>
<evidence type="ECO:0000259" key="4">
    <source>
        <dbReference type="PROSITE" id="PS51736"/>
    </source>
</evidence>
<dbReference type="VEuPathDB" id="FungiDB:GMDG_09036"/>
<proteinExistence type="predicted"/>
<dbReference type="CDD" id="cd00338">
    <property type="entry name" value="Ser_Recombinase"/>
    <property type="match status" value="1"/>
</dbReference>
<dbReference type="InterPro" id="IPR006119">
    <property type="entry name" value="Resolv_N"/>
</dbReference>
<dbReference type="Gene3D" id="3.40.50.1390">
    <property type="entry name" value="Resolvase, N-terminal catalytic domain"/>
    <property type="match status" value="1"/>
</dbReference>
<keyword evidence="3" id="KW-0472">Membrane</keyword>
<accession>L8FTQ4</accession>
<dbReference type="InterPro" id="IPR050639">
    <property type="entry name" value="SSR_resolvase"/>
</dbReference>